<evidence type="ECO:0000259" key="1">
    <source>
        <dbReference type="Pfam" id="PF13635"/>
    </source>
</evidence>
<sequence>MSAELPLVRRLEPWHANVGKRLVKSPRVYVRDSGITHTLLGLTTQKDLLGHPVVGASWEGFVIETLIAAAPAGTESNFYRTSAGAEIDLLLTPPGGRPWAIEIKRSLTPKLEKGFYLACEDIDPARRIVVYPGQEVFPLKNGIEAMPLASLGKSLLDLV</sequence>
<evidence type="ECO:0000313" key="3">
    <source>
        <dbReference type="Proteomes" id="UP000001600"/>
    </source>
</evidence>
<organism evidence="2 3">
    <name type="scientific">Rhizobium rhizogenes (strain K84 / ATCC BAA-868)</name>
    <name type="common">Agrobacterium radiobacter</name>
    <dbReference type="NCBI Taxonomy" id="311403"/>
    <lineage>
        <taxon>Bacteria</taxon>
        <taxon>Pseudomonadati</taxon>
        <taxon>Pseudomonadota</taxon>
        <taxon>Alphaproteobacteria</taxon>
        <taxon>Hyphomicrobiales</taxon>
        <taxon>Rhizobiaceae</taxon>
        <taxon>Rhizobium/Agrobacterium group</taxon>
        <taxon>Rhizobium</taxon>
    </lineage>
</organism>
<dbReference type="PANTHER" id="PTHR43566:SF2">
    <property type="entry name" value="DUF4143 DOMAIN-CONTAINING PROTEIN"/>
    <property type="match status" value="1"/>
</dbReference>
<protein>
    <recommendedName>
        <fullName evidence="1">DUF4143 domain-containing protein</fullName>
    </recommendedName>
</protein>
<dbReference type="AlphaFoldDB" id="B9JNT6"/>
<gene>
    <name evidence="2" type="ordered locus">Arad_7788</name>
</gene>
<dbReference type="KEGG" id="ara:Arad_7788"/>
<dbReference type="Proteomes" id="UP000001600">
    <property type="component" value="Chromosome 2"/>
</dbReference>
<proteinExistence type="predicted"/>
<dbReference type="HOGENOM" id="CLU_118113_0_0_5"/>
<dbReference type="STRING" id="311403.Arad_7788"/>
<dbReference type="InterPro" id="IPR025420">
    <property type="entry name" value="DUF4143"/>
</dbReference>
<dbReference type="RefSeq" id="WP_012649542.1">
    <property type="nucleotide sequence ID" value="NC_011983.1"/>
</dbReference>
<feature type="domain" description="DUF4143" evidence="1">
    <location>
        <begin position="6"/>
        <end position="106"/>
    </location>
</feature>
<dbReference type="PANTHER" id="PTHR43566">
    <property type="entry name" value="CONSERVED PROTEIN"/>
    <property type="match status" value="1"/>
</dbReference>
<dbReference type="eggNOG" id="COG1373">
    <property type="taxonomic scope" value="Bacteria"/>
</dbReference>
<name>B9JNT6_RHIR8</name>
<reference evidence="2 3" key="1">
    <citation type="journal article" date="2009" name="J. Bacteriol.">
        <title>Genome sequences of three Agrobacterium biovars help elucidate the evolution of multichromosome genomes in bacteria.</title>
        <authorList>
            <person name="Slater S.C."/>
            <person name="Goldman B.S."/>
            <person name="Goodner B."/>
            <person name="Setubal J.C."/>
            <person name="Farrand S.K."/>
            <person name="Nester E.W."/>
            <person name="Burr T.J."/>
            <person name="Banta L."/>
            <person name="Dickerman A.W."/>
            <person name="Paulsen I."/>
            <person name="Otten L."/>
            <person name="Suen G."/>
            <person name="Welch R."/>
            <person name="Almeida N.F."/>
            <person name="Arnold F."/>
            <person name="Burton O.T."/>
            <person name="Du Z."/>
            <person name="Ewing A."/>
            <person name="Godsy E."/>
            <person name="Heisel S."/>
            <person name="Houmiel K.L."/>
            <person name="Jhaveri J."/>
            <person name="Lu J."/>
            <person name="Miller N.M."/>
            <person name="Norton S."/>
            <person name="Chen Q."/>
            <person name="Phoolcharoen W."/>
            <person name="Ohlin V."/>
            <person name="Ondrusek D."/>
            <person name="Pride N."/>
            <person name="Stricklin S.L."/>
            <person name="Sun J."/>
            <person name="Wheeler C."/>
            <person name="Wilson L."/>
            <person name="Zhu H."/>
            <person name="Wood D.W."/>
        </authorList>
    </citation>
    <scope>NUCLEOTIDE SEQUENCE [LARGE SCALE GENOMIC DNA]</scope>
    <source>
        <strain evidence="3">K84 / ATCC BAA-868</strain>
    </source>
</reference>
<evidence type="ECO:0000313" key="2">
    <source>
        <dbReference type="EMBL" id="ACM29217.1"/>
    </source>
</evidence>
<accession>B9JNT6</accession>
<dbReference type="Pfam" id="PF13635">
    <property type="entry name" value="DUF4143"/>
    <property type="match status" value="1"/>
</dbReference>
<dbReference type="EMBL" id="CP000629">
    <property type="protein sequence ID" value="ACM29217.1"/>
    <property type="molecule type" value="Genomic_DNA"/>
</dbReference>